<dbReference type="RefSeq" id="WP_283432456.1">
    <property type="nucleotide sequence ID" value="NZ_FXUG01000004.1"/>
</dbReference>
<comment type="caution">
    <text evidence="1">The sequence shown here is derived from an EMBL/GenBank/DDBJ whole genome shotgun (WGS) entry which is preliminary data.</text>
</comment>
<evidence type="ECO:0000313" key="1">
    <source>
        <dbReference type="EMBL" id="SMP54686.1"/>
    </source>
</evidence>
<reference evidence="1 2" key="1">
    <citation type="submission" date="2017-05" db="EMBL/GenBank/DDBJ databases">
        <authorList>
            <person name="Varghese N."/>
            <person name="Submissions S."/>
        </authorList>
    </citation>
    <scope>NUCLEOTIDE SEQUENCE [LARGE SCALE GENOMIC DNA]</scope>
    <source>
        <strain evidence="1 2">DSM 25457</strain>
    </source>
</reference>
<organism evidence="1 2">
    <name type="scientific">Neorhodopirellula lusitana</name>
    <dbReference type="NCBI Taxonomy" id="445327"/>
    <lineage>
        <taxon>Bacteria</taxon>
        <taxon>Pseudomonadati</taxon>
        <taxon>Planctomycetota</taxon>
        <taxon>Planctomycetia</taxon>
        <taxon>Pirellulales</taxon>
        <taxon>Pirellulaceae</taxon>
        <taxon>Neorhodopirellula</taxon>
    </lineage>
</organism>
<name>A0ABY1Q196_9BACT</name>
<proteinExistence type="predicted"/>
<sequence>MNNAFALGLLVCSAGTLVGGTTHDCWAQETTPHENNNDSLPFEAFAPLKPIQPRGSTDSHTADPAAERISSVLQDADASPQAPGLLGDVLDIIRERGSILDGSVLDPKLDPALNLPTEHNPIAFDQQNGKASGLPSSSSQTDQRFIAAESLLRAARKLETLPPPSTRQSRDQRSQLIQHMRMEASAILTAIFHPHPTGPLETFLP</sequence>
<gene>
    <name evidence="1" type="ORF">SAMN06265222_104278</name>
</gene>
<dbReference type="Proteomes" id="UP001158067">
    <property type="component" value="Unassembled WGS sequence"/>
</dbReference>
<accession>A0ABY1Q196</accession>
<dbReference type="EMBL" id="FXUG01000004">
    <property type="protein sequence ID" value="SMP54686.1"/>
    <property type="molecule type" value="Genomic_DNA"/>
</dbReference>
<evidence type="ECO:0008006" key="3">
    <source>
        <dbReference type="Google" id="ProtNLM"/>
    </source>
</evidence>
<keyword evidence="2" id="KW-1185">Reference proteome</keyword>
<protein>
    <recommendedName>
        <fullName evidence="3">Secreted protein</fullName>
    </recommendedName>
</protein>
<evidence type="ECO:0000313" key="2">
    <source>
        <dbReference type="Proteomes" id="UP001158067"/>
    </source>
</evidence>